<feature type="non-terminal residue" evidence="1">
    <location>
        <position position="1"/>
    </location>
</feature>
<organism evidence="1 2">
    <name type="scientific">Porites lobata</name>
    <dbReference type="NCBI Taxonomy" id="104759"/>
    <lineage>
        <taxon>Eukaryota</taxon>
        <taxon>Metazoa</taxon>
        <taxon>Cnidaria</taxon>
        <taxon>Anthozoa</taxon>
        <taxon>Hexacorallia</taxon>
        <taxon>Scleractinia</taxon>
        <taxon>Fungiina</taxon>
        <taxon>Poritidae</taxon>
        <taxon>Porites</taxon>
    </lineage>
</organism>
<dbReference type="Proteomes" id="UP001159405">
    <property type="component" value="Unassembled WGS sequence"/>
</dbReference>
<evidence type="ECO:0000313" key="2">
    <source>
        <dbReference type="Proteomes" id="UP001159405"/>
    </source>
</evidence>
<gene>
    <name evidence="1" type="ORF">PLOB_00016126</name>
</gene>
<evidence type="ECO:0000313" key="1">
    <source>
        <dbReference type="EMBL" id="CAH3033866.1"/>
    </source>
</evidence>
<comment type="caution">
    <text evidence="1">The sequence shown here is derived from an EMBL/GenBank/DDBJ whole genome shotgun (WGS) entry which is preliminary data.</text>
</comment>
<protein>
    <submittedName>
        <fullName evidence="1">Uncharacterized protein</fullName>
    </submittedName>
</protein>
<name>A0ABN8MRG5_9CNID</name>
<feature type="non-terminal residue" evidence="1">
    <location>
        <position position="95"/>
    </location>
</feature>
<accession>A0ABN8MRG5</accession>
<reference evidence="1 2" key="1">
    <citation type="submission" date="2022-05" db="EMBL/GenBank/DDBJ databases">
        <authorList>
            <consortium name="Genoscope - CEA"/>
            <person name="William W."/>
        </authorList>
    </citation>
    <scope>NUCLEOTIDE SEQUENCE [LARGE SCALE GENOMIC DNA]</scope>
</reference>
<proteinExistence type="predicted"/>
<dbReference type="EMBL" id="CALNXK010000002">
    <property type="protein sequence ID" value="CAH3033866.1"/>
    <property type="molecule type" value="Genomic_DNA"/>
</dbReference>
<keyword evidence="2" id="KW-1185">Reference proteome</keyword>
<sequence>ALQEALLLLFHSERGHGDASIKELFQTNYAEEKFIVPDTKNKNERFAFFAGTEFSFKEDAKHLRSYCLNFSHTIKQKFKHCCISNDSLITQARTK</sequence>